<evidence type="ECO:0000259" key="5">
    <source>
        <dbReference type="PROSITE" id="PS50893"/>
    </source>
</evidence>
<keyword evidence="4" id="KW-0067">ATP-binding</keyword>
<comment type="similarity">
    <text evidence="1">Belongs to the ABC transporter superfamily.</text>
</comment>
<evidence type="ECO:0000313" key="7">
    <source>
        <dbReference type="Proteomes" id="UP000032552"/>
    </source>
</evidence>
<dbReference type="SMART" id="SM00382">
    <property type="entry name" value="AAA"/>
    <property type="match status" value="1"/>
</dbReference>
<dbReference type="SUPFAM" id="SSF52540">
    <property type="entry name" value="P-loop containing nucleoside triphosphate hydrolases"/>
    <property type="match status" value="1"/>
</dbReference>
<feature type="domain" description="ABC transporter" evidence="5">
    <location>
        <begin position="4"/>
        <end position="229"/>
    </location>
</feature>
<dbReference type="PANTHER" id="PTHR42711">
    <property type="entry name" value="ABC TRANSPORTER ATP-BINDING PROTEIN"/>
    <property type="match status" value="1"/>
</dbReference>
<keyword evidence="3" id="KW-0547">Nucleotide-binding</keyword>
<dbReference type="PANTHER" id="PTHR42711:SF5">
    <property type="entry name" value="ABC TRANSPORTER ATP-BINDING PROTEIN NATA"/>
    <property type="match status" value="1"/>
</dbReference>
<protein>
    <submittedName>
        <fullName evidence="6">ABC superfamily ATP binding cassette transporter, ABC protein</fullName>
    </submittedName>
</protein>
<accession>A0A0C9PSN0</accession>
<keyword evidence="2" id="KW-0813">Transport</keyword>
<name>A0A0C9PSN0_LACPA</name>
<dbReference type="EMBL" id="BAYM01000387">
    <property type="protein sequence ID" value="GAN37941.1"/>
    <property type="molecule type" value="Genomic_DNA"/>
</dbReference>
<evidence type="ECO:0000256" key="3">
    <source>
        <dbReference type="ARBA" id="ARBA00022741"/>
    </source>
</evidence>
<dbReference type="PROSITE" id="PS50893">
    <property type="entry name" value="ABC_TRANSPORTER_2"/>
    <property type="match status" value="1"/>
</dbReference>
<dbReference type="InterPro" id="IPR050763">
    <property type="entry name" value="ABC_transporter_ATP-binding"/>
</dbReference>
<dbReference type="Pfam" id="PF00005">
    <property type="entry name" value="ABC_tran"/>
    <property type="match status" value="1"/>
</dbReference>
<dbReference type="GO" id="GO:0005524">
    <property type="term" value="F:ATP binding"/>
    <property type="evidence" value="ECO:0007669"/>
    <property type="project" value="UniProtKB-KW"/>
</dbReference>
<dbReference type="GO" id="GO:0016887">
    <property type="term" value="F:ATP hydrolysis activity"/>
    <property type="evidence" value="ECO:0007669"/>
    <property type="project" value="InterPro"/>
</dbReference>
<dbReference type="InterPro" id="IPR003593">
    <property type="entry name" value="AAA+_ATPase"/>
</dbReference>
<reference evidence="7" key="1">
    <citation type="submission" date="2014-05" db="EMBL/GenBank/DDBJ databases">
        <title>Whole genome sequencing of Lactobacillus casei NRIC0644.</title>
        <authorList>
            <person name="Atarashi H."/>
            <person name="Yoshida Y."/>
            <person name="Fujimura S."/>
            <person name="Tanaka N."/>
            <person name="Shiwa Y."/>
            <person name="Yoshikawa H."/>
            <person name="Okada S."/>
            <person name="Nakagawa J."/>
        </authorList>
    </citation>
    <scope>NUCLEOTIDE SEQUENCE [LARGE SCALE GENOMIC DNA]</scope>
    <source>
        <strain evidence="7">NRIC0644</strain>
    </source>
</reference>
<dbReference type="Proteomes" id="UP000032552">
    <property type="component" value="Unassembled WGS sequence"/>
</dbReference>
<dbReference type="RefSeq" id="WP_003573877.1">
    <property type="nucleotide sequence ID" value="NZ_BAYM01000387.1"/>
</dbReference>
<evidence type="ECO:0000256" key="2">
    <source>
        <dbReference type="ARBA" id="ARBA00022448"/>
    </source>
</evidence>
<gene>
    <name evidence="6" type="ORF">LC0644_2530</name>
</gene>
<dbReference type="InterPro" id="IPR027417">
    <property type="entry name" value="P-loop_NTPase"/>
</dbReference>
<evidence type="ECO:0000256" key="1">
    <source>
        <dbReference type="ARBA" id="ARBA00005417"/>
    </source>
</evidence>
<evidence type="ECO:0000256" key="4">
    <source>
        <dbReference type="ARBA" id="ARBA00022840"/>
    </source>
</evidence>
<organism evidence="6 7">
    <name type="scientific">Lacticaseibacillus paracasei NRIC 0644</name>
    <dbReference type="NCBI Taxonomy" id="1435038"/>
    <lineage>
        <taxon>Bacteria</taxon>
        <taxon>Bacillati</taxon>
        <taxon>Bacillota</taxon>
        <taxon>Bacilli</taxon>
        <taxon>Lactobacillales</taxon>
        <taxon>Lactobacillaceae</taxon>
        <taxon>Lacticaseibacillus</taxon>
    </lineage>
</organism>
<dbReference type="Gene3D" id="3.40.50.300">
    <property type="entry name" value="P-loop containing nucleotide triphosphate hydrolases"/>
    <property type="match status" value="1"/>
</dbReference>
<proteinExistence type="inferred from homology"/>
<dbReference type="InterPro" id="IPR003439">
    <property type="entry name" value="ABC_transporter-like_ATP-bd"/>
</dbReference>
<dbReference type="AlphaFoldDB" id="A0A0C9PSN0"/>
<evidence type="ECO:0000313" key="6">
    <source>
        <dbReference type="EMBL" id="GAN37941.1"/>
    </source>
</evidence>
<comment type="caution">
    <text evidence="6">The sequence shown here is derived from an EMBL/GenBank/DDBJ whole genome shotgun (WGS) entry which is preliminary data.</text>
</comment>
<sequence length="297" mass="32835">MAILEAKSLTKTFGPKVAVNGINLTVDRGQFVAFLGPNGAGKSTTIGMLTGLIQPTSGTITVADHTPGQVAYRQQIGVVFQDSVLDRQLTVNENLRLRARMYQHPDTAWFDQLIKQFDLAPILNQTYGTLSGGQRRRTDIARALLNHPQILFLDEPSTGLDIQTRQTIWSALAALRVQTQLTVILTTHYLEETENADFVYVIDRGEIIAADTVVDLKNRYAAHQLTIQTTAADRVKTVANQAGLRANIVANEVHVNIHHPQQAIALLTELTDTITDFEFHPADMNTIFVTLTGKEIR</sequence>